<dbReference type="PANTHER" id="PTHR11106:SF72">
    <property type="entry name" value="GANGLIOSIDE-INDUCED DIFFERENTIATION-ASSOCIATED PROTEIN 2"/>
    <property type="match status" value="1"/>
</dbReference>
<dbReference type="Pfam" id="PF13716">
    <property type="entry name" value="CRAL_TRIO_2"/>
    <property type="match status" value="1"/>
</dbReference>
<dbReference type="Proteomes" id="UP000076078">
    <property type="component" value="Unassembled WGS sequence"/>
</dbReference>
<dbReference type="EMBL" id="LODT01000039">
    <property type="protein sequence ID" value="KYQ89551.1"/>
    <property type="molecule type" value="Genomic_DNA"/>
</dbReference>
<evidence type="ECO:0000313" key="2">
    <source>
        <dbReference type="EMBL" id="KYQ89551.1"/>
    </source>
</evidence>
<gene>
    <name evidence="2" type="ORF">DLAC_09500</name>
</gene>
<dbReference type="Gene3D" id="3.40.220.10">
    <property type="entry name" value="Leucine Aminopeptidase, subunit E, domain 1"/>
    <property type="match status" value="1"/>
</dbReference>
<dbReference type="InParanoid" id="A0A151Z6G0"/>
<dbReference type="InterPro" id="IPR001251">
    <property type="entry name" value="CRAL-TRIO_dom"/>
</dbReference>
<dbReference type="InterPro" id="IPR036865">
    <property type="entry name" value="CRAL-TRIO_dom_sf"/>
</dbReference>
<name>A0A151Z6G0_TIELA</name>
<accession>A0A151Z6G0</accession>
<feature type="domain" description="Macro" evidence="1">
    <location>
        <begin position="1"/>
        <end position="129"/>
    </location>
</feature>
<evidence type="ECO:0000259" key="1">
    <source>
        <dbReference type="PROSITE" id="PS51154"/>
    </source>
</evidence>
<organism evidence="2 3">
    <name type="scientific">Tieghemostelium lacteum</name>
    <name type="common">Slime mold</name>
    <name type="synonym">Dictyostelium lacteum</name>
    <dbReference type="NCBI Taxonomy" id="361077"/>
    <lineage>
        <taxon>Eukaryota</taxon>
        <taxon>Amoebozoa</taxon>
        <taxon>Evosea</taxon>
        <taxon>Eumycetozoa</taxon>
        <taxon>Dictyostelia</taxon>
        <taxon>Dictyosteliales</taxon>
        <taxon>Raperosteliaceae</taxon>
        <taxon>Tieghemostelium</taxon>
    </lineage>
</organism>
<protein>
    <submittedName>
        <fullName evidence="2">Ganglioside induced differentiation associated protein 2</fullName>
    </submittedName>
</protein>
<dbReference type="SUPFAM" id="SSF52949">
    <property type="entry name" value="Macro domain-like"/>
    <property type="match status" value="1"/>
</dbReference>
<evidence type="ECO:0000313" key="3">
    <source>
        <dbReference type="Proteomes" id="UP000076078"/>
    </source>
</evidence>
<dbReference type="InterPro" id="IPR002589">
    <property type="entry name" value="Macro_dom"/>
</dbReference>
<dbReference type="PANTHER" id="PTHR11106">
    <property type="entry name" value="GANGLIOSIDE INDUCED DIFFERENTIATION ASSOCIATED PROTEIN 2-RELATED"/>
    <property type="match status" value="1"/>
</dbReference>
<sequence length="408" mass="47387">MEMDLESQINDCKYGDALITCSGKLPCKYVIHCVCPTFNHKYISASENALNSCYRTAFNLLNENSLSTIAFSCIHSDSKFPVFNGANIALRTIRRFLEKPYSKSVERVIICVGNITELDIYQKMMPVYFPRTTEEEMYSQQNIPNNCGDENGESTDFDRKIKDLPDFMIKSMEEEERLENEQYTLYGGDLKSSKQSFCEKKEDPDRRRINSLLAKTDKELERDIKKDLYKVYIERSKQLDFIDEVQMNFINQSQDTSGNPVVVIFGENIHTKNADMTKVFLYCIKILQQCSVTGKQFSIVYFHSNVSGGQQSPDFKWFRKVLEFIDSQYLHQIKELICVHPSFAFKAMISLLKTFTKLNVLNHLKYHENLSSINSYISRSSLPKSIFSHEFKSNNINDFSFETNDEYL</sequence>
<dbReference type="Pfam" id="PF01661">
    <property type="entry name" value="Macro"/>
    <property type="match status" value="1"/>
</dbReference>
<dbReference type="AlphaFoldDB" id="A0A151Z6G0"/>
<dbReference type="OrthoDB" id="365077at2759"/>
<keyword evidence="3" id="KW-1185">Reference proteome</keyword>
<dbReference type="PROSITE" id="PS51154">
    <property type="entry name" value="MACRO"/>
    <property type="match status" value="1"/>
</dbReference>
<dbReference type="Gene3D" id="3.40.525.10">
    <property type="entry name" value="CRAL-TRIO lipid binding domain"/>
    <property type="match status" value="1"/>
</dbReference>
<reference evidence="2 3" key="1">
    <citation type="submission" date="2015-12" db="EMBL/GenBank/DDBJ databases">
        <title>Dictyostelia acquired genes for synthesis and detection of signals that induce cell-type specialization by lateral gene transfer from prokaryotes.</title>
        <authorList>
            <person name="Gloeckner G."/>
            <person name="Schaap P."/>
        </authorList>
    </citation>
    <scope>NUCLEOTIDE SEQUENCE [LARGE SCALE GENOMIC DNA]</scope>
    <source>
        <strain evidence="2 3">TK</strain>
    </source>
</reference>
<proteinExistence type="predicted"/>
<dbReference type="InterPro" id="IPR043472">
    <property type="entry name" value="Macro_dom-like"/>
</dbReference>
<dbReference type="CDD" id="cd00170">
    <property type="entry name" value="SEC14"/>
    <property type="match status" value="1"/>
</dbReference>
<dbReference type="FunCoup" id="A0A151Z6G0">
    <property type="interactions" value="13"/>
</dbReference>
<dbReference type="SUPFAM" id="SSF52087">
    <property type="entry name" value="CRAL/TRIO domain"/>
    <property type="match status" value="1"/>
</dbReference>
<comment type="caution">
    <text evidence="2">The sequence shown here is derived from an EMBL/GenBank/DDBJ whole genome shotgun (WGS) entry which is preliminary data.</text>
</comment>